<comment type="similarity">
    <text evidence="9">In the N-terminal section; belongs to the FAD-binding oxidoreductase type 6 family.</text>
</comment>
<dbReference type="SUPFAM" id="SSF52343">
    <property type="entry name" value="Ferredoxin reductase-like, C-terminal NADP-linked domain"/>
    <property type="match status" value="1"/>
</dbReference>
<evidence type="ECO:0000313" key="12">
    <source>
        <dbReference type="EMBL" id="MFC0229217.1"/>
    </source>
</evidence>
<dbReference type="PROSITE" id="PS51085">
    <property type="entry name" value="2FE2S_FER_2"/>
    <property type="match status" value="1"/>
</dbReference>
<dbReference type="Pfam" id="PF00970">
    <property type="entry name" value="FAD_binding_6"/>
    <property type="match status" value="1"/>
</dbReference>
<dbReference type="InterPro" id="IPR012675">
    <property type="entry name" value="Beta-grasp_dom_sf"/>
</dbReference>
<dbReference type="Pfam" id="PF00111">
    <property type="entry name" value="Fer2"/>
    <property type="match status" value="1"/>
</dbReference>
<evidence type="ECO:0000256" key="3">
    <source>
        <dbReference type="ARBA" id="ARBA00022714"/>
    </source>
</evidence>
<keyword evidence="8" id="KW-0411">Iron-sulfur</keyword>
<evidence type="ECO:0000256" key="7">
    <source>
        <dbReference type="ARBA" id="ARBA00023004"/>
    </source>
</evidence>
<dbReference type="InterPro" id="IPR017927">
    <property type="entry name" value="FAD-bd_FR_type"/>
</dbReference>
<keyword evidence="4" id="KW-0479">Metal-binding</keyword>
<proteinExistence type="inferred from homology"/>
<evidence type="ECO:0000259" key="10">
    <source>
        <dbReference type="PROSITE" id="PS51085"/>
    </source>
</evidence>
<dbReference type="PROSITE" id="PS00197">
    <property type="entry name" value="2FE2S_FER_1"/>
    <property type="match status" value="1"/>
</dbReference>
<comment type="caution">
    <text evidence="12">The sequence shown here is derived from an EMBL/GenBank/DDBJ whole genome shotgun (WGS) entry which is preliminary data.</text>
</comment>
<dbReference type="EC" id="1.6.-.-" evidence="12"/>
<keyword evidence="2" id="KW-0285">Flavoprotein</keyword>
<evidence type="ECO:0000256" key="5">
    <source>
        <dbReference type="ARBA" id="ARBA00022827"/>
    </source>
</evidence>
<dbReference type="InterPro" id="IPR017938">
    <property type="entry name" value="Riboflavin_synthase-like_b-brl"/>
</dbReference>
<dbReference type="EMBL" id="JBHLXG010000038">
    <property type="protein sequence ID" value="MFC0229217.1"/>
    <property type="molecule type" value="Genomic_DNA"/>
</dbReference>
<gene>
    <name evidence="12" type="primary">hcr</name>
    <name evidence="12" type="ORF">ACFFJ3_22445</name>
</gene>
<reference evidence="12 13" key="1">
    <citation type="submission" date="2024-09" db="EMBL/GenBank/DDBJ databases">
        <authorList>
            <person name="Sun Q."/>
            <person name="Mori K."/>
        </authorList>
    </citation>
    <scope>NUCLEOTIDE SEQUENCE [LARGE SCALE GENOMIC DNA]</scope>
    <source>
        <strain evidence="12 13">CCM 8626</strain>
    </source>
</reference>
<dbReference type="InterPro" id="IPR050415">
    <property type="entry name" value="MRET"/>
</dbReference>
<evidence type="ECO:0000256" key="1">
    <source>
        <dbReference type="ARBA" id="ARBA00001974"/>
    </source>
</evidence>
<name>A0ABV6EJP1_9GAMM</name>
<sequence length="334" mass="37050">MAQPSPHCPNPMQVHSLQRETDDVWTLNLINNDFYPYQPGQFALVSIRDSEDTLRAYTLSSSPGLSPFVSISVRCLPDGIGSRWLTQEVKPGQILWLSDAQGTFSCMQHPSDRYLMLAAGCGVTPIISMCRWLVVNRPECDIQVILNVRTPENVIFAEQWQQLSATCPQLKLTLMAEEQVQPGFLHGRIGEQVLRQTVPDITSRTVMTCGPIAYMQQVEQLCQQFGVPATQFHKEQFHTPVEQGEKHGKQIMLRIGQPLREYRVPVGSTLLAALESHKLPVNAACRAGVCGSCKTRILEGSYTTTSNMTLSAAEIEQGYVLACSCQLQGDITLA</sequence>
<organism evidence="12 13">
    <name type="scientific">Serratia aquatilis</name>
    <dbReference type="NCBI Taxonomy" id="1737515"/>
    <lineage>
        <taxon>Bacteria</taxon>
        <taxon>Pseudomonadati</taxon>
        <taxon>Pseudomonadota</taxon>
        <taxon>Gammaproteobacteria</taxon>
        <taxon>Enterobacterales</taxon>
        <taxon>Yersiniaceae</taxon>
        <taxon>Serratia</taxon>
    </lineage>
</organism>
<protein>
    <submittedName>
        <fullName evidence="12">NADH oxidoreductase</fullName>
        <ecNumber evidence="12">1.6.-.-</ecNumber>
    </submittedName>
</protein>
<dbReference type="InterPro" id="IPR039261">
    <property type="entry name" value="FNR_nucleotide-bd"/>
</dbReference>
<dbReference type="PANTHER" id="PTHR47354:SF6">
    <property type="entry name" value="NADH OXIDOREDUCTASE HCR"/>
    <property type="match status" value="1"/>
</dbReference>
<dbReference type="CDD" id="cd06215">
    <property type="entry name" value="FNR_iron_sulfur_binding_1"/>
    <property type="match status" value="1"/>
</dbReference>
<dbReference type="SUPFAM" id="SSF63380">
    <property type="entry name" value="Riboflavin synthase domain-like"/>
    <property type="match status" value="1"/>
</dbReference>
<evidence type="ECO:0000259" key="11">
    <source>
        <dbReference type="PROSITE" id="PS51384"/>
    </source>
</evidence>
<dbReference type="GO" id="GO:0016491">
    <property type="term" value="F:oxidoreductase activity"/>
    <property type="evidence" value="ECO:0007669"/>
    <property type="project" value="UniProtKB-KW"/>
</dbReference>
<keyword evidence="7" id="KW-0408">Iron</keyword>
<evidence type="ECO:0000256" key="8">
    <source>
        <dbReference type="ARBA" id="ARBA00023014"/>
    </source>
</evidence>
<dbReference type="Gene3D" id="3.10.20.30">
    <property type="match status" value="1"/>
</dbReference>
<comment type="cofactor">
    <cofactor evidence="1">
        <name>FAD</name>
        <dbReference type="ChEBI" id="CHEBI:57692"/>
    </cofactor>
</comment>
<dbReference type="PANTHER" id="PTHR47354">
    <property type="entry name" value="NADH OXIDOREDUCTASE HCR"/>
    <property type="match status" value="1"/>
</dbReference>
<accession>A0ABV6EJP1</accession>
<keyword evidence="6 12" id="KW-0560">Oxidoreductase</keyword>
<keyword evidence="5" id="KW-0274">FAD</keyword>
<dbReference type="InterPro" id="IPR001433">
    <property type="entry name" value="OxRdtase_FAD/NAD-bd"/>
</dbReference>
<feature type="domain" description="FAD-binding FR-type" evidence="11">
    <location>
        <begin position="7"/>
        <end position="107"/>
    </location>
</feature>
<dbReference type="NCBIfam" id="NF007964">
    <property type="entry name" value="PRK10684.1"/>
    <property type="match status" value="1"/>
</dbReference>
<dbReference type="Proteomes" id="UP001589792">
    <property type="component" value="Unassembled WGS sequence"/>
</dbReference>
<dbReference type="Gene3D" id="2.40.30.10">
    <property type="entry name" value="Translation factors"/>
    <property type="match status" value="1"/>
</dbReference>
<dbReference type="PROSITE" id="PS51384">
    <property type="entry name" value="FAD_FR"/>
    <property type="match status" value="1"/>
</dbReference>
<evidence type="ECO:0000256" key="9">
    <source>
        <dbReference type="ARBA" id="ARBA00061434"/>
    </source>
</evidence>
<dbReference type="InterPro" id="IPR006058">
    <property type="entry name" value="2Fe2S_fd_BS"/>
</dbReference>
<evidence type="ECO:0000256" key="2">
    <source>
        <dbReference type="ARBA" id="ARBA00022630"/>
    </source>
</evidence>
<evidence type="ECO:0000256" key="4">
    <source>
        <dbReference type="ARBA" id="ARBA00022723"/>
    </source>
</evidence>
<dbReference type="Gene3D" id="3.40.50.80">
    <property type="entry name" value="Nucleotide-binding domain of ferredoxin-NADP reductase (FNR) module"/>
    <property type="match status" value="1"/>
</dbReference>
<evidence type="ECO:0000256" key="6">
    <source>
        <dbReference type="ARBA" id="ARBA00023002"/>
    </source>
</evidence>
<dbReference type="SUPFAM" id="SSF54292">
    <property type="entry name" value="2Fe-2S ferredoxin-like"/>
    <property type="match status" value="1"/>
</dbReference>
<dbReference type="RefSeq" id="WP_380680061.1">
    <property type="nucleotide sequence ID" value="NZ_CP173186.1"/>
</dbReference>
<keyword evidence="3" id="KW-0001">2Fe-2S</keyword>
<dbReference type="InterPro" id="IPR008333">
    <property type="entry name" value="Cbr1-like_FAD-bd_dom"/>
</dbReference>
<keyword evidence="13" id="KW-1185">Reference proteome</keyword>
<dbReference type="InterPro" id="IPR036010">
    <property type="entry name" value="2Fe-2S_ferredoxin-like_sf"/>
</dbReference>
<dbReference type="InterPro" id="IPR001041">
    <property type="entry name" value="2Fe-2S_ferredoxin-type"/>
</dbReference>
<evidence type="ECO:0000313" key="13">
    <source>
        <dbReference type="Proteomes" id="UP001589792"/>
    </source>
</evidence>
<dbReference type="Pfam" id="PF00175">
    <property type="entry name" value="NAD_binding_1"/>
    <property type="match status" value="1"/>
</dbReference>
<dbReference type="CDD" id="cd00207">
    <property type="entry name" value="fer2"/>
    <property type="match status" value="1"/>
</dbReference>
<feature type="domain" description="2Fe-2S ferredoxin-type" evidence="10">
    <location>
        <begin position="249"/>
        <end position="334"/>
    </location>
</feature>